<dbReference type="RefSeq" id="WP_068579292.1">
    <property type="nucleotide sequence ID" value="NZ_CP015193.1"/>
</dbReference>
<sequence length="76" mass="9133">MEEEEEIEELRRKLIELSKRQAALNFKIYQLFMENRTLAIRLSGYIAENKSLGENYHNPEIEKIIDKYLFSARNKL</sequence>
<dbReference type="KEGG" id="tch:CHITON_2114"/>
<reference evidence="3" key="2">
    <citation type="submission" date="2016-01" db="EMBL/GenBank/DDBJ databases">
        <authorList>
            <person name="Vorgias C.E."/>
        </authorList>
    </citation>
    <scope>NUCLEOTIDE SEQUENCE [LARGE SCALE GENOMIC DNA]</scope>
</reference>
<keyword evidence="2" id="KW-0645">Protease</keyword>
<dbReference type="EC" id="3.4.21.53" evidence="2"/>
<reference evidence="2" key="1">
    <citation type="submission" date="2016-01" db="EMBL/GenBank/DDBJ databases">
        <authorList>
            <person name="McClelland M."/>
            <person name="Jain A."/>
            <person name="Saraogi P."/>
            <person name="Mendelson R."/>
            <person name="Westerman R."/>
            <person name="SanMiguel P."/>
            <person name="Csonka L."/>
        </authorList>
    </citation>
    <scope>NUCLEOTIDE SEQUENCE</scope>
    <source>
        <strain evidence="2">1</strain>
    </source>
</reference>
<dbReference type="GO" id="GO:0006508">
    <property type="term" value="P:proteolysis"/>
    <property type="evidence" value="ECO:0007669"/>
    <property type="project" value="UniProtKB-KW"/>
</dbReference>
<organism evidence="2 3">
    <name type="scientific">Thermococcus chitonophagus</name>
    <dbReference type="NCBI Taxonomy" id="54262"/>
    <lineage>
        <taxon>Archaea</taxon>
        <taxon>Methanobacteriati</taxon>
        <taxon>Methanobacteriota</taxon>
        <taxon>Thermococci</taxon>
        <taxon>Thermococcales</taxon>
        <taxon>Thermococcaceae</taxon>
        <taxon>Thermococcus</taxon>
    </lineage>
</organism>
<protein>
    <submittedName>
        <fullName evidence="2">ATP-dependent protease La Type I</fullName>
        <ecNumber evidence="2">3.4.21.53</ecNumber>
    </submittedName>
</protein>
<dbReference type="STRING" id="54262.CHITON_2114"/>
<dbReference type="GO" id="GO:0004252">
    <property type="term" value="F:serine-type endopeptidase activity"/>
    <property type="evidence" value="ECO:0007669"/>
    <property type="project" value="UniProtKB-EC"/>
</dbReference>
<proteinExistence type="predicted"/>
<dbReference type="AlphaFoldDB" id="A0A170T0A3"/>
<accession>A0A170T0A3</accession>
<dbReference type="Proteomes" id="UP000093069">
    <property type="component" value="Chromosome I"/>
</dbReference>
<gene>
    <name evidence="1" type="ORF">A3L04_03110</name>
    <name evidence="2" type="ORF">CHITON_2114</name>
</gene>
<evidence type="ECO:0000313" key="2">
    <source>
        <dbReference type="EMBL" id="CUX78893.1"/>
    </source>
</evidence>
<evidence type="ECO:0000313" key="3">
    <source>
        <dbReference type="Proteomes" id="UP000093069"/>
    </source>
</evidence>
<name>A0A170T0A3_9EURY</name>
<dbReference type="OrthoDB" id="101770at2157"/>
<dbReference type="GeneID" id="33321532"/>
<evidence type="ECO:0000313" key="4">
    <source>
        <dbReference type="Proteomes" id="UP000250189"/>
    </source>
</evidence>
<evidence type="ECO:0000313" key="1">
    <source>
        <dbReference type="EMBL" id="ASJ16137.1"/>
    </source>
</evidence>
<dbReference type="Proteomes" id="UP000250189">
    <property type="component" value="Chromosome"/>
</dbReference>
<keyword evidence="2" id="KW-0378">Hydrolase</keyword>
<reference evidence="1 4" key="3">
    <citation type="submission" date="2016-04" db="EMBL/GenBank/DDBJ databases">
        <title>Complete genome sequence of Thermococcus chitonophagus type strain GC74.</title>
        <authorList>
            <person name="Oger P.M."/>
        </authorList>
    </citation>
    <scope>NUCLEOTIDE SEQUENCE [LARGE SCALE GENOMIC DNA]</scope>
    <source>
        <strain evidence="1 4">GC74</strain>
    </source>
</reference>
<dbReference type="EMBL" id="CP015193">
    <property type="protein sequence ID" value="ASJ16137.1"/>
    <property type="molecule type" value="Genomic_DNA"/>
</dbReference>
<keyword evidence="4" id="KW-1185">Reference proteome</keyword>
<dbReference type="EMBL" id="LN999010">
    <property type="protein sequence ID" value="CUX78893.1"/>
    <property type="molecule type" value="Genomic_DNA"/>
</dbReference>